<feature type="compositionally biased region" description="Polar residues" evidence="1">
    <location>
        <begin position="101"/>
        <end position="112"/>
    </location>
</feature>
<name>A0A9P6MN43_9FUNG</name>
<comment type="caution">
    <text evidence="2">The sequence shown here is derived from an EMBL/GenBank/DDBJ whole genome shotgun (WGS) entry which is preliminary data.</text>
</comment>
<feature type="region of interest" description="Disordered" evidence="1">
    <location>
        <begin position="405"/>
        <end position="514"/>
    </location>
</feature>
<feature type="compositionally biased region" description="Low complexity" evidence="1">
    <location>
        <begin position="48"/>
        <end position="78"/>
    </location>
</feature>
<feature type="compositionally biased region" description="Low complexity" evidence="1">
    <location>
        <begin position="240"/>
        <end position="259"/>
    </location>
</feature>
<protein>
    <submittedName>
        <fullName evidence="2">Uncharacterized protein</fullName>
    </submittedName>
</protein>
<feature type="compositionally biased region" description="Low complexity" evidence="1">
    <location>
        <begin position="488"/>
        <end position="500"/>
    </location>
</feature>
<feature type="compositionally biased region" description="Polar residues" evidence="1">
    <location>
        <begin position="458"/>
        <end position="480"/>
    </location>
</feature>
<keyword evidence="3" id="KW-1185">Reference proteome</keyword>
<feature type="compositionally biased region" description="Low complexity" evidence="1">
    <location>
        <begin position="435"/>
        <end position="457"/>
    </location>
</feature>
<feature type="compositionally biased region" description="Low complexity" evidence="1">
    <location>
        <begin position="88"/>
        <end position="100"/>
    </location>
</feature>
<dbReference type="AlphaFoldDB" id="A0A9P6MN43"/>
<evidence type="ECO:0000313" key="2">
    <source>
        <dbReference type="EMBL" id="KAG0007441.1"/>
    </source>
</evidence>
<organism evidence="2 3">
    <name type="scientific">Entomortierella chlamydospora</name>
    <dbReference type="NCBI Taxonomy" id="101097"/>
    <lineage>
        <taxon>Eukaryota</taxon>
        <taxon>Fungi</taxon>
        <taxon>Fungi incertae sedis</taxon>
        <taxon>Mucoromycota</taxon>
        <taxon>Mortierellomycotina</taxon>
        <taxon>Mortierellomycetes</taxon>
        <taxon>Mortierellales</taxon>
        <taxon>Mortierellaceae</taxon>
        <taxon>Entomortierella</taxon>
    </lineage>
</organism>
<feature type="region of interest" description="Disordered" evidence="1">
    <location>
        <begin position="31"/>
        <end position="112"/>
    </location>
</feature>
<reference evidence="2" key="1">
    <citation type="journal article" date="2020" name="Fungal Divers.">
        <title>Resolving the Mortierellaceae phylogeny through synthesis of multi-gene phylogenetics and phylogenomics.</title>
        <authorList>
            <person name="Vandepol N."/>
            <person name="Liber J."/>
            <person name="Desiro A."/>
            <person name="Na H."/>
            <person name="Kennedy M."/>
            <person name="Barry K."/>
            <person name="Grigoriev I.V."/>
            <person name="Miller A.N."/>
            <person name="O'Donnell K."/>
            <person name="Stajich J.E."/>
            <person name="Bonito G."/>
        </authorList>
    </citation>
    <scope>NUCLEOTIDE SEQUENCE</scope>
    <source>
        <strain evidence="2">NRRL 2769</strain>
    </source>
</reference>
<dbReference type="EMBL" id="JAAAID010002350">
    <property type="protein sequence ID" value="KAG0007441.1"/>
    <property type="molecule type" value="Genomic_DNA"/>
</dbReference>
<feature type="compositionally biased region" description="Polar residues" evidence="1">
    <location>
        <begin position="345"/>
        <end position="358"/>
    </location>
</feature>
<feature type="region of interest" description="Disordered" evidence="1">
    <location>
        <begin position="332"/>
        <end position="369"/>
    </location>
</feature>
<proteinExistence type="predicted"/>
<feature type="region of interest" description="Disordered" evidence="1">
    <location>
        <begin position="239"/>
        <end position="279"/>
    </location>
</feature>
<evidence type="ECO:0000313" key="3">
    <source>
        <dbReference type="Proteomes" id="UP000703661"/>
    </source>
</evidence>
<dbReference type="Proteomes" id="UP000703661">
    <property type="component" value="Unassembled WGS sequence"/>
</dbReference>
<feature type="compositionally biased region" description="Low complexity" evidence="1">
    <location>
        <begin position="359"/>
        <end position="369"/>
    </location>
</feature>
<feature type="non-terminal residue" evidence="2">
    <location>
        <position position="1"/>
    </location>
</feature>
<feature type="compositionally biased region" description="Polar residues" evidence="1">
    <location>
        <begin position="424"/>
        <end position="434"/>
    </location>
</feature>
<feature type="compositionally biased region" description="Low complexity" evidence="1">
    <location>
        <begin position="405"/>
        <end position="423"/>
    </location>
</feature>
<feature type="compositionally biased region" description="Low complexity" evidence="1">
    <location>
        <begin position="332"/>
        <end position="342"/>
    </location>
</feature>
<sequence length="672" mass="69171">TITTTIASIAGSSGALAVPDRARAALKNYNIDGLNTSGPAPSIAPEQTLSRKSSTISSDSGSTTISKSTNPSSTGSSPFNAAGPKNPQQQLQQYQQNQYQASSPLQQVQQPQTNASFDDFASLMNAGNNAFGNNALGNSALGNSALGNSAIGNSALGKNALGNSVIGNSALGNSALGNSALGNSALGNNALGSNAFGNNALGNNSSILGVQAFVSTPAADNSSDPFSLMTNAFNNMGVGSSHTSSTDSYPSNNSRYGSINGSGSGTLTGTGRAMSSQTSSSLSPNEFFATFSSGATSSASIHATNAVESSDPFSLGASSQSYLQLQQQQQQKSSQLGSLHGLDFNLSSTPQVNNTLPPTSTATSTGAGTGTATKSFDDYLSILGNGKQPQLQQTSTLSSHSNLYNLSSSTSSSPFSTPSASLSPQSTGVSNPFGQQAQPQQYQQQQQQQQQKPPQFQRALTTDSAHLSAASSSTNGQQGNPFAMFAKQQQQPVSSSPLQSALTGPFGRHQYQPQQQQHNDYFTMPGLNSSGTRSPNPFMMSGQTAQTQQGSMPTTFMRSVSDSSNNFQNAFNNNNINNTNNIGSSIGYSSLNGGVGSTANFESAFSVPAAHSRSMTVPVTSTNDMFGQWVKPSPVAANTKYPSIDDLDPFSASAPTAAAPASAFSNPFSLNM</sequence>
<accession>A0A9P6MN43</accession>
<evidence type="ECO:0000256" key="1">
    <source>
        <dbReference type="SAM" id="MobiDB-lite"/>
    </source>
</evidence>
<gene>
    <name evidence="2" type="ORF">BGZ80_004653</name>
</gene>